<dbReference type="Proteomes" id="UP000316621">
    <property type="component" value="Chromosome 1"/>
</dbReference>
<feature type="domain" description="RRM" evidence="2">
    <location>
        <begin position="239"/>
        <end position="287"/>
    </location>
</feature>
<dbReference type="PANTHER" id="PTHR47334">
    <property type="entry name" value="SPLICING FACTOR PWI DOMAIN-CONTAINING PROTEIN / RNA RECOGNITION MOTIF (RRM)-CONTAINING PROTEIN"/>
    <property type="match status" value="1"/>
</dbReference>
<reference evidence="3 4" key="1">
    <citation type="journal article" date="2018" name="Science">
        <title>The opium poppy genome and morphinan production.</title>
        <authorList>
            <person name="Guo L."/>
            <person name="Winzer T."/>
            <person name="Yang X."/>
            <person name="Li Y."/>
            <person name="Ning Z."/>
            <person name="He Z."/>
            <person name="Teodor R."/>
            <person name="Lu Y."/>
            <person name="Bowser T.A."/>
            <person name="Graham I.A."/>
            <person name="Ye K."/>
        </authorList>
    </citation>
    <scope>NUCLEOTIDE SEQUENCE [LARGE SCALE GENOMIC DNA]</scope>
    <source>
        <strain evidence="4">cv. HN1</strain>
        <tissue evidence="3">Leaves</tissue>
    </source>
</reference>
<keyword evidence="4" id="KW-1185">Reference proteome</keyword>
<feature type="compositionally biased region" description="Acidic residues" evidence="1">
    <location>
        <begin position="370"/>
        <end position="379"/>
    </location>
</feature>
<feature type="compositionally biased region" description="Basic and acidic residues" evidence="1">
    <location>
        <begin position="405"/>
        <end position="414"/>
    </location>
</feature>
<proteinExistence type="predicted"/>
<dbReference type="InterPro" id="IPR012677">
    <property type="entry name" value="Nucleotide-bd_a/b_plait_sf"/>
</dbReference>
<evidence type="ECO:0000259" key="2">
    <source>
        <dbReference type="Pfam" id="PF00076"/>
    </source>
</evidence>
<dbReference type="InterPro" id="IPR053294">
    <property type="entry name" value="RBM_PWI_domain"/>
</dbReference>
<feature type="region of interest" description="Disordered" evidence="1">
    <location>
        <begin position="309"/>
        <end position="414"/>
    </location>
</feature>
<sequence>MADSPSLLPPPPEIKQEIKTEIKSDSENQTDPLPPPSLFSSSSLTHVSESPNTNPSAVTLQPPQSLPPPPLIQSYQTNAGTMPPPGLQYRPIPQFSSIPNHNMQNPNFQIPNIQNPNVLPPGVNPGGAGAVSISVSPLRLPGMHQGPPNQQMPNGYSTMPPGSIPPPGMLRYPNPYASMVRPAFPRPPGTMGMLPLLSRPPMPGIRGVPPIVQPVVPIVAPTEKPQTTVYVGKIASTLCGPVKSWKRAPESSDGTPRSFGFCEFESAEGVLRALRLLTKINVDGQELVLYVTQKTREYLERYVENKTEREKLKETETDGTEKEEETAPGVEKKEPLEPSLEDPKKDVNDSADNAPASEKHDTTQNFGVVTDEDREADQDVMDRLKNMIEERLKAKPLPPLTPIQPERRQQISQE</sequence>
<dbReference type="Gene3D" id="3.30.70.330">
    <property type="match status" value="1"/>
</dbReference>
<dbReference type="PANTHER" id="PTHR47334:SF2">
    <property type="entry name" value="RNA-BINDING MOTIF PROTEIN 25"/>
    <property type="match status" value="1"/>
</dbReference>
<feature type="compositionally biased region" description="Basic and acidic residues" evidence="1">
    <location>
        <begin position="309"/>
        <end position="320"/>
    </location>
</feature>
<dbReference type="InterPro" id="IPR034268">
    <property type="entry name" value="RBM25_RRM"/>
</dbReference>
<feature type="compositionally biased region" description="Basic and acidic residues" evidence="1">
    <location>
        <begin position="380"/>
        <end position="393"/>
    </location>
</feature>
<feature type="compositionally biased region" description="Basic and acidic residues" evidence="1">
    <location>
        <begin position="14"/>
        <end position="26"/>
    </location>
</feature>
<dbReference type="GO" id="GO:0003723">
    <property type="term" value="F:RNA binding"/>
    <property type="evidence" value="ECO:0007669"/>
    <property type="project" value="InterPro"/>
</dbReference>
<dbReference type="Pfam" id="PF00076">
    <property type="entry name" value="RRM_1"/>
    <property type="match status" value="1"/>
</dbReference>
<dbReference type="InterPro" id="IPR000504">
    <property type="entry name" value="RRM_dom"/>
</dbReference>
<evidence type="ECO:0000256" key="1">
    <source>
        <dbReference type="SAM" id="MobiDB-lite"/>
    </source>
</evidence>
<dbReference type="STRING" id="3469.A0A4Y7IHJ8"/>
<protein>
    <recommendedName>
        <fullName evidence="2">RRM domain-containing protein</fullName>
    </recommendedName>
</protein>
<dbReference type="CDD" id="cd12446">
    <property type="entry name" value="RRM_RBM25"/>
    <property type="match status" value="1"/>
</dbReference>
<name>A0A4Y7IHJ8_PAPSO</name>
<feature type="compositionally biased region" description="Basic and acidic residues" evidence="1">
    <location>
        <begin position="330"/>
        <end position="348"/>
    </location>
</feature>
<dbReference type="SUPFAM" id="SSF54928">
    <property type="entry name" value="RNA-binding domain, RBD"/>
    <property type="match status" value="1"/>
</dbReference>
<evidence type="ECO:0000313" key="3">
    <source>
        <dbReference type="EMBL" id="RZC48364.1"/>
    </source>
</evidence>
<dbReference type="AlphaFoldDB" id="A0A4Y7IHJ8"/>
<evidence type="ECO:0000313" key="4">
    <source>
        <dbReference type="Proteomes" id="UP000316621"/>
    </source>
</evidence>
<accession>A0A4Y7IHJ8</accession>
<dbReference type="InterPro" id="IPR035979">
    <property type="entry name" value="RBD_domain_sf"/>
</dbReference>
<dbReference type="Gramene" id="RZC48364">
    <property type="protein sequence ID" value="RZC48364"/>
    <property type="gene ID" value="C5167_041319"/>
</dbReference>
<gene>
    <name evidence="3" type="ORF">C5167_041319</name>
</gene>
<feature type="compositionally biased region" description="Low complexity" evidence="1">
    <location>
        <begin position="38"/>
        <end position="51"/>
    </location>
</feature>
<feature type="region of interest" description="Disordered" evidence="1">
    <location>
        <begin position="1"/>
        <end position="92"/>
    </location>
</feature>
<dbReference type="EMBL" id="CM010715">
    <property type="protein sequence ID" value="RZC48364.1"/>
    <property type="molecule type" value="Genomic_DNA"/>
</dbReference>
<organism evidence="3 4">
    <name type="scientific">Papaver somniferum</name>
    <name type="common">Opium poppy</name>
    <dbReference type="NCBI Taxonomy" id="3469"/>
    <lineage>
        <taxon>Eukaryota</taxon>
        <taxon>Viridiplantae</taxon>
        <taxon>Streptophyta</taxon>
        <taxon>Embryophyta</taxon>
        <taxon>Tracheophyta</taxon>
        <taxon>Spermatophyta</taxon>
        <taxon>Magnoliopsida</taxon>
        <taxon>Ranunculales</taxon>
        <taxon>Papaveraceae</taxon>
        <taxon>Papaveroideae</taxon>
        <taxon>Papaver</taxon>
    </lineage>
</organism>